<accession>A0A935K0W4</accession>
<organism evidence="2 3">
    <name type="scientific">Candidatus Dechloromonas phosphorivorans</name>
    <dbReference type="NCBI Taxonomy" id="2899244"/>
    <lineage>
        <taxon>Bacteria</taxon>
        <taxon>Pseudomonadati</taxon>
        <taxon>Pseudomonadota</taxon>
        <taxon>Betaproteobacteria</taxon>
        <taxon>Rhodocyclales</taxon>
        <taxon>Azonexaceae</taxon>
        <taxon>Dechloromonas</taxon>
    </lineage>
</organism>
<gene>
    <name evidence="2" type="ORF">IPJ38_23245</name>
</gene>
<name>A0A935K0W4_9RHOO</name>
<dbReference type="GO" id="GO:0016757">
    <property type="term" value="F:glycosyltransferase activity"/>
    <property type="evidence" value="ECO:0007669"/>
    <property type="project" value="TreeGrafter"/>
</dbReference>
<evidence type="ECO:0000259" key="1">
    <source>
        <dbReference type="Pfam" id="PF13439"/>
    </source>
</evidence>
<dbReference type="InterPro" id="IPR028098">
    <property type="entry name" value="Glyco_trans_4-like_N"/>
</dbReference>
<dbReference type="SUPFAM" id="SSF53756">
    <property type="entry name" value="UDP-Glycosyltransferase/glycogen phosphorylase"/>
    <property type="match status" value="1"/>
</dbReference>
<evidence type="ECO:0000313" key="2">
    <source>
        <dbReference type="EMBL" id="MBK7417556.1"/>
    </source>
</evidence>
<reference evidence="2 3" key="1">
    <citation type="submission" date="2020-10" db="EMBL/GenBank/DDBJ databases">
        <title>Connecting structure to function with the recovery of over 1000 high-quality activated sludge metagenome-assembled genomes encoding full-length rRNA genes using long-read sequencing.</title>
        <authorList>
            <person name="Singleton C.M."/>
            <person name="Petriglieri F."/>
            <person name="Kristensen J.M."/>
            <person name="Kirkegaard R.H."/>
            <person name="Michaelsen T.Y."/>
            <person name="Andersen M.H."/>
            <person name="Karst S.M."/>
            <person name="Dueholm M.S."/>
            <person name="Nielsen P.H."/>
            <person name="Albertsen M."/>
        </authorList>
    </citation>
    <scope>NUCLEOTIDE SEQUENCE [LARGE SCALE GENOMIC DNA]</scope>
    <source>
        <strain evidence="2">EsbW_18-Q3-R4-48_BATAC.463</strain>
    </source>
</reference>
<dbReference type="Proteomes" id="UP000739411">
    <property type="component" value="Unassembled WGS sequence"/>
</dbReference>
<dbReference type="EMBL" id="JADJMS010000054">
    <property type="protein sequence ID" value="MBK7417556.1"/>
    <property type="molecule type" value="Genomic_DNA"/>
</dbReference>
<dbReference type="Pfam" id="PF13439">
    <property type="entry name" value="Glyco_transf_4"/>
    <property type="match status" value="1"/>
</dbReference>
<comment type="caution">
    <text evidence="2">The sequence shown here is derived from an EMBL/GenBank/DDBJ whole genome shotgun (WGS) entry which is preliminary data.</text>
</comment>
<dbReference type="InterPro" id="IPR050194">
    <property type="entry name" value="Glycosyltransferase_grp1"/>
</dbReference>
<dbReference type="Pfam" id="PF13692">
    <property type="entry name" value="Glyco_trans_1_4"/>
    <property type="match status" value="1"/>
</dbReference>
<dbReference type="InterPro" id="IPR017522">
    <property type="entry name" value="Sugar_tfrase_PEP-CTERM_Stp2"/>
</dbReference>
<sequence>MHRQHIVHVVYSFSIGGLENVIVQLINRLPAEKFRHTVLSLTTISDFKNRITRPDVQFIELNKPPGHAIPLYPRIFKLLRQLKPDVVHTCNLAALEIVPIAWLAGIPKRIHAEHGWDAHDPNGSNPRYRKLRKLYKPFVSHYVAVSKDLDQYLEHAIGVPRNHRSLIANGVDTDYFAPANNTPTPVTGCPFTPRQHWIAGTVGRLQTVKNQPFLARAFVKLLKNHPEAASRMRLVIVGDGPLRNEVEETLRLGNALQYAWLPGARNDIANILRTLDCFVLPSQAEGTSCTLQEAMACGLPAIATAVGGTPALVEEGITGNLIPNLTDKLVHAQKRNLKLLHSPLRSRPHLKLLVVASHLPERNASRLNETLPM</sequence>
<protein>
    <submittedName>
        <fullName evidence="2">TIGR03088 family PEP-CTERM/XrtA system glycosyltransferase</fullName>
    </submittedName>
</protein>
<dbReference type="NCBIfam" id="TIGR03088">
    <property type="entry name" value="stp2"/>
    <property type="match status" value="1"/>
</dbReference>
<dbReference type="Gene3D" id="3.40.50.2000">
    <property type="entry name" value="Glycogen Phosphorylase B"/>
    <property type="match status" value="2"/>
</dbReference>
<dbReference type="PANTHER" id="PTHR45947">
    <property type="entry name" value="SULFOQUINOVOSYL TRANSFERASE SQD2"/>
    <property type="match status" value="1"/>
</dbReference>
<proteinExistence type="predicted"/>
<dbReference type="PANTHER" id="PTHR45947:SF3">
    <property type="entry name" value="SULFOQUINOVOSYL TRANSFERASE SQD2"/>
    <property type="match status" value="1"/>
</dbReference>
<feature type="domain" description="Glycosyltransferase subfamily 4-like N-terminal" evidence="1">
    <location>
        <begin position="15"/>
        <end position="174"/>
    </location>
</feature>
<dbReference type="AlphaFoldDB" id="A0A935K0W4"/>
<evidence type="ECO:0000313" key="3">
    <source>
        <dbReference type="Proteomes" id="UP000739411"/>
    </source>
</evidence>